<dbReference type="OrthoDB" id="5857313at2759"/>
<dbReference type="SUPFAM" id="SSF51126">
    <property type="entry name" value="Pectin lyase-like"/>
    <property type="match status" value="1"/>
</dbReference>
<dbReference type="Proteomes" id="UP000835052">
    <property type="component" value="Unassembled WGS sequence"/>
</dbReference>
<reference evidence="7" key="1">
    <citation type="submission" date="2020-10" db="EMBL/GenBank/DDBJ databases">
        <authorList>
            <person name="Kikuchi T."/>
        </authorList>
    </citation>
    <scope>NUCLEOTIDE SEQUENCE</scope>
    <source>
        <strain evidence="7">NKZ352</strain>
    </source>
</reference>
<proteinExistence type="predicted"/>
<evidence type="ECO:0000259" key="6">
    <source>
        <dbReference type="PROSITE" id="PS50287"/>
    </source>
</evidence>
<dbReference type="SMART" id="SM00710">
    <property type="entry name" value="PbH1"/>
    <property type="match status" value="4"/>
</dbReference>
<comment type="caution">
    <text evidence="5">Lacks conserved residue(s) required for the propagation of feature annotation.</text>
</comment>
<accession>A0A8S1H2G3</accession>
<sequence>MGDLTVEYGATITIETGVRIYFDTGVGLIVKGAIRAVGNEWAHIQMLPYQQQINYDSEMPDFRLVDGPTVRQGRLQARFRDRWRSVCTMLTNWTSVDTTTACKSMGYSDGAFWKWYLRNNDTYPMAMPYPDCHKGARNLWDCPGFAEENNIRLSENLCQGEDDLGIYCWGLQIFNSPFTYVNSDPDMVSVNRESYSRLEFIDILFAGYDGVTKNTTSALYIEGVPPIMNGLRVERSARDGLWLYETTGPALIANSTFSFNRGHGIAVENTTDARVFVNNTRIEGNWGDGIWYRQKFETNLVLHGLRERREIGHQEEEAVRIEMCSNHTVPRNLFFPHLIAVHLQNGTLIDPNLPSPCWMVGFFE</sequence>
<organism evidence="7 8">
    <name type="scientific">Caenorhabditis auriculariae</name>
    <dbReference type="NCBI Taxonomy" id="2777116"/>
    <lineage>
        <taxon>Eukaryota</taxon>
        <taxon>Metazoa</taxon>
        <taxon>Ecdysozoa</taxon>
        <taxon>Nematoda</taxon>
        <taxon>Chromadorea</taxon>
        <taxon>Rhabditida</taxon>
        <taxon>Rhabditina</taxon>
        <taxon>Rhabditomorpha</taxon>
        <taxon>Rhabditoidea</taxon>
        <taxon>Rhabditidae</taxon>
        <taxon>Peloderinae</taxon>
        <taxon>Caenorhabditis</taxon>
    </lineage>
</organism>
<dbReference type="InterPro" id="IPR053243">
    <property type="entry name" value="SJ_maturation_regulator"/>
</dbReference>
<dbReference type="PROSITE" id="PS50287">
    <property type="entry name" value="SRCR_2"/>
    <property type="match status" value="1"/>
</dbReference>
<dbReference type="AlphaFoldDB" id="A0A8S1H2G3"/>
<keyword evidence="8" id="KW-1185">Reference proteome</keyword>
<feature type="disulfide bond" evidence="5">
    <location>
        <begin position="132"/>
        <end position="142"/>
    </location>
</feature>
<dbReference type="Gene3D" id="3.10.250.10">
    <property type="entry name" value="SRCR-like domain"/>
    <property type="match status" value="1"/>
</dbReference>
<dbReference type="GO" id="GO:0016020">
    <property type="term" value="C:membrane"/>
    <property type="evidence" value="ECO:0007669"/>
    <property type="project" value="InterPro"/>
</dbReference>
<keyword evidence="3 5" id="KW-1015">Disulfide bond</keyword>
<keyword evidence="1" id="KW-0732">Signal</keyword>
<dbReference type="InterPro" id="IPR036772">
    <property type="entry name" value="SRCR-like_dom_sf"/>
</dbReference>
<evidence type="ECO:0000256" key="1">
    <source>
        <dbReference type="ARBA" id="ARBA00022729"/>
    </source>
</evidence>
<dbReference type="Gene3D" id="2.160.20.10">
    <property type="entry name" value="Single-stranded right-handed beta-helix, Pectin lyase-like"/>
    <property type="match status" value="1"/>
</dbReference>
<dbReference type="Pfam" id="PF13229">
    <property type="entry name" value="Beta_helix"/>
    <property type="match status" value="1"/>
</dbReference>
<evidence type="ECO:0000256" key="3">
    <source>
        <dbReference type="ARBA" id="ARBA00023157"/>
    </source>
</evidence>
<evidence type="ECO:0000313" key="8">
    <source>
        <dbReference type="Proteomes" id="UP000835052"/>
    </source>
</evidence>
<evidence type="ECO:0000256" key="5">
    <source>
        <dbReference type="PROSITE-ProRule" id="PRU00196"/>
    </source>
</evidence>
<keyword evidence="2" id="KW-0677">Repeat</keyword>
<dbReference type="Pfam" id="PF00530">
    <property type="entry name" value="SRCR"/>
    <property type="match status" value="1"/>
</dbReference>
<dbReference type="PANTHER" id="PTHR47653">
    <property type="entry name" value="PROTEIN BARK BEETLE"/>
    <property type="match status" value="1"/>
</dbReference>
<evidence type="ECO:0000313" key="7">
    <source>
        <dbReference type="EMBL" id="CAD6189691.1"/>
    </source>
</evidence>
<evidence type="ECO:0000256" key="4">
    <source>
        <dbReference type="ARBA" id="ARBA00023180"/>
    </source>
</evidence>
<dbReference type="PANTHER" id="PTHR47653:SF1">
    <property type="entry name" value="DELETED IN MALIGNANT BRAIN TUMORS 1 PROTEIN"/>
    <property type="match status" value="1"/>
</dbReference>
<dbReference type="SMART" id="SM00202">
    <property type="entry name" value="SR"/>
    <property type="match status" value="1"/>
</dbReference>
<keyword evidence="4" id="KW-0325">Glycoprotein</keyword>
<evidence type="ECO:0000256" key="2">
    <source>
        <dbReference type="ARBA" id="ARBA00022737"/>
    </source>
</evidence>
<comment type="caution">
    <text evidence="7">The sequence shown here is derived from an EMBL/GenBank/DDBJ whole genome shotgun (WGS) entry which is preliminary data.</text>
</comment>
<dbReference type="SUPFAM" id="SSF56487">
    <property type="entry name" value="SRCR-like"/>
    <property type="match status" value="1"/>
</dbReference>
<protein>
    <recommendedName>
        <fullName evidence="6">SRCR domain-containing protein</fullName>
    </recommendedName>
</protein>
<gene>
    <name evidence="7" type="ORF">CAUJ_LOCUS5610</name>
</gene>
<dbReference type="EMBL" id="CAJGYM010000011">
    <property type="protein sequence ID" value="CAD6189691.1"/>
    <property type="molecule type" value="Genomic_DNA"/>
</dbReference>
<dbReference type="InterPro" id="IPR001190">
    <property type="entry name" value="SRCR"/>
</dbReference>
<feature type="domain" description="SRCR" evidence="6">
    <location>
        <begin position="62"/>
        <end position="169"/>
    </location>
</feature>
<dbReference type="GO" id="GO:0045217">
    <property type="term" value="P:cell-cell junction maintenance"/>
    <property type="evidence" value="ECO:0007669"/>
    <property type="project" value="TreeGrafter"/>
</dbReference>
<dbReference type="InterPro" id="IPR012334">
    <property type="entry name" value="Pectin_lyas_fold"/>
</dbReference>
<name>A0A8S1H2G3_9PELO</name>
<dbReference type="InterPro" id="IPR011050">
    <property type="entry name" value="Pectin_lyase_fold/virulence"/>
</dbReference>
<dbReference type="InterPro" id="IPR039448">
    <property type="entry name" value="Beta_helix"/>
</dbReference>
<dbReference type="InterPro" id="IPR006626">
    <property type="entry name" value="PbH1"/>
</dbReference>